<keyword evidence="2" id="KW-1185">Reference proteome</keyword>
<evidence type="ECO:0000313" key="2">
    <source>
        <dbReference type="Proteomes" id="UP000735302"/>
    </source>
</evidence>
<evidence type="ECO:0008006" key="3">
    <source>
        <dbReference type="Google" id="ProtNLM"/>
    </source>
</evidence>
<organism evidence="1 2">
    <name type="scientific">Plakobranchus ocellatus</name>
    <dbReference type="NCBI Taxonomy" id="259542"/>
    <lineage>
        <taxon>Eukaryota</taxon>
        <taxon>Metazoa</taxon>
        <taxon>Spiralia</taxon>
        <taxon>Lophotrochozoa</taxon>
        <taxon>Mollusca</taxon>
        <taxon>Gastropoda</taxon>
        <taxon>Heterobranchia</taxon>
        <taxon>Euthyneura</taxon>
        <taxon>Panpulmonata</taxon>
        <taxon>Sacoglossa</taxon>
        <taxon>Placobranchoidea</taxon>
        <taxon>Plakobranchidae</taxon>
        <taxon>Plakobranchus</taxon>
    </lineage>
</organism>
<dbReference type="Proteomes" id="UP000735302">
    <property type="component" value="Unassembled WGS sequence"/>
</dbReference>
<dbReference type="AlphaFoldDB" id="A0AAV3YV08"/>
<gene>
    <name evidence="1" type="ORF">PoB_001328200</name>
</gene>
<reference evidence="1 2" key="1">
    <citation type="journal article" date="2021" name="Elife">
        <title>Chloroplast acquisition without the gene transfer in kleptoplastic sea slugs, Plakobranchus ocellatus.</title>
        <authorList>
            <person name="Maeda T."/>
            <person name="Takahashi S."/>
            <person name="Yoshida T."/>
            <person name="Shimamura S."/>
            <person name="Takaki Y."/>
            <person name="Nagai Y."/>
            <person name="Toyoda A."/>
            <person name="Suzuki Y."/>
            <person name="Arimoto A."/>
            <person name="Ishii H."/>
            <person name="Satoh N."/>
            <person name="Nishiyama T."/>
            <person name="Hasebe M."/>
            <person name="Maruyama T."/>
            <person name="Minagawa J."/>
            <person name="Obokata J."/>
            <person name="Shigenobu S."/>
        </authorList>
    </citation>
    <scope>NUCLEOTIDE SEQUENCE [LARGE SCALE GENOMIC DNA]</scope>
</reference>
<sequence>MRRRYSRMPQFASILHHSLRLCHAQNCPILYGITQYLVLIFRGIGSTVASECTLRCAGTFLSKARAPPPVPWPDGEPKSLTSPCCGLAICKKPNQTNLLSSTSPAFISVPCRFVFFKPFER</sequence>
<proteinExistence type="predicted"/>
<comment type="caution">
    <text evidence="1">The sequence shown here is derived from an EMBL/GenBank/DDBJ whole genome shotgun (WGS) entry which is preliminary data.</text>
</comment>
<name>A0AAV3YV08_9GAST</name>
<accession>A0AAV3YV08</accession>
<protein>
    <recommendedName>
        <fullName evidence="3">Secreted protein</fullName>
    </recommendedName>
</protein>
<evidence type="ECO:0000313" key="1">
    <source>
        <dbReference type="EMBL" id="GFN86776.1"/>
    </source>
</evidence>
<dbReference type="EMBL" id="BLXT01001599">
    <property type="protein sequence ID" value="GFN86776.1"/>
    <property type="molecule type" value="Genomic_DNA"/>
</dbReference>